<dbReference type="Proteomes" id="UP000625682">
    <property type="component" value="Unassembled WGS sequence"/>
</dbReference>
<dbReference type="Pfam" id="PF04883">
    <property type="entry name" value="HK97-gp10_like"/>
    <property type="match status" value="1"/>
</dbReference>
<evidence type="ECO:0008006" key="3">
    <source>
        <dbReference type="Google" id="ProtNLM"/>
    </source>
</evidence>
<gene>
    <name evidence="1" type="ORF">GCM10012282_19320</name>
</gene>
<protein>
    <recommendedName>
        <fullName evidence="3">HK97 gp10 family phage protein</fullName>
    </recommendedName>
</protein>
<dbReference type="InterPro" id="IPR010064">
    <property type="entry name" value="HK97-gp10_tail"/>
</dbReference>
<name>A0A917KR44_9ACTN</name>
<reference evidence="1" key="1">
    <citation type="journal article" date="2014" name="Int. J. Syst. Evol. Microbiol.">
        <title>Complete genome sequence of Corynebacterium casei LMG S-19264T (=DSM 44701T), isolated from a smear-ripened cheese.</title>
        <authorList>
            <consortium name="US DOE Joint Genome Institute (JGI-PGF)"/>
            <person name="Walter F."/>
            <person name="Albersmeier A."/>
            <person name="Kalinowski J."/>
            <person name="Ruckert C."/>
        </authorList>
    </citation>
    <scope>NUCLEOTIDE SEQUENCE</scope>
    <source>
        <strain evidence="1">CGMCC 4.7272</strain>
    </source>
</reference>
<proteinExistence type="predicted"/>
<accession>A0A917KR44</accession>
<dbReference type="AlphaFoldDB" id="A0A917KR44"/>
<sequence length="127" mass="14075">MLMPRRGRARVEVIGLDRLERRLAEVVPQLKEAAQAAVKESGKAMKADVQNNVRRDTNNLHDSVGDTYDNDGLQTSVGWSNQDDLYAAFHEAGTKSMPANPTLIPALAREGTELVTRLRAEVRGHLR</sequence>
<comment type="caution">
    <text evidence="1">The sequence shown here is derived from an EMBL/GenBank/DDBJ whole genome shotgun (WGS) entry which is preliminary data.</text>
</comment>
<evidence type="ECO:0000313" key="2">
    <source>
        <dbReference type="Proteomes" id="UP000625682"/>
    </source>
</evidence>
<keyword evidence="2" id="KW-1185">Reference proteome</keyword>
<organism evidence="1 2">
    <name type="scientific">Streptomyces lacrimifluminis</name>
    <dbReference type="NCBI Taxonomy" id="1500077"/>
    <lineage>
        <taxon>Bacteria</taxon>
        <taxon>Bacillati</taxon>
        <taxon>Actinomycetota</taxon>
        <taxon>Actinomycetes</taxon>
        <taxon>Kitasatosporales</taxon>
        <taxon>Streptomycetaceae</taxon>
        <taxon>Streptomyces</taxon>
    </lineage>
</organism>
<dbReference type="NCBIfam" id="TIGR01725">
    <property type="entry name" value="phge_HK97_gp10"/>
    <property type="match status" value="1"/>
</dbReference>
<evidence type="ECO:0000313" key="1">
    <source>
        <dbReference type="EMBL" id="GGJ22960.1"/>
    </source>
</evidence>
<dbReference type="EMBL" id="BMMU01000004">
    <property type="protein sequence ID" value="GGJ22960.1"/>
    <property type="molecule type" value="Genomic_DNA"/>
</dbReference>
<reference evidence="1" key="2">
    <citation type="submission" date="2020-09" db="EMBL/GenBank/DDBJ databases">
        <authorList>
            <person name="Sun Q."/>
            <person name="Zhou Y."/>
        </authorList>
    </citation>
    <scope>NUCLEOTIDE SEQUENCE</scope>
    <source>
        <strain evidence="1">CGMCC 4.7272</strain>
    </source>
</reference>